<feature type="chain" id="PRO_5002082695" evidence="2">
    <location>
        <begin position="17"/>
        <end position="133"/>
    </location>
</feature>
<name>A0A0B1STY4_OESDE</name>
<dbReference type="AlphaFoldDB" id="A0A0B1STY4"/>
<feature type="compositionally biased region" description="Polar residues" evidence="1">
    <location>
        <begin position="118"/>
        <end position="133"/>
    </location>
</feature>
<sequence length="133" mass="15421">MIIAFVALALLSTVMAMPPYCPYYRGKYNHPMVAPMSEPYHSRFVEMFKEPHIRYYYSMGDDWHPGVPPYLKYPYGRDFWDPFNTEEHPGKHQRRHDVSISVGDSTSREETRSRHVTHGSQDPSTSPATPATE</sequence>
<organism evidence="3 4">
    <name type="scientific">Oesophagostomum dentatum</name>
    <name type="common">Nodular worm</name>
    <dbReference type="NCBI Taxonomy" id="61180"/>
    <lineage>
        <taxon>Eukaryota</taxon>
        <taxon>Metazoa</taxon>
        <taxon>Ecdysozoa</taxon>
        <taxon>Nematoda</taxon>
        <taxon>Chromadorea</taxon>
        <taxon>Rhabditida</taxon>
        <taxon>Rhabditina</taxon>
        <taxon>Rhabditomorpha</taxon>
        <taxon>Strongyloidea</taxon>
        <taxon>Strongylidae</taxon>
        <taxon>Oesophagostomum</taxon>
    </lineage>
</organism>
<accession>A0A0B1STY4</accession>
<dbReference type="EMBL" id="KN555231">
    <property type="protein sequence ID" value="KHJ88768.1"/>
    <property type="molecule type" value="Genomic_DNA"/>
</dbReference>
<keyword evidence="4" id="KW-1185">Reference proteome</keyword>
<keyword evidence="2" id="KW-0732">Signal</keyword>
<evidence type="ECO:0000313" key="4">
    <source>
        <dbReference type="Proteomes" id="UP000053660"/>
    </source>
</evidence>
<feature type="region of interest" description="Disordered" evidence="1">
    <location>
        <begin position="84"/>
        <end position="133"/>
    </location>
</feature>
<reference evidence="3 4" key="1">
    <citation type="submission" date="2014-03" db="EMBL/GenBank/DDBJ databases">
        <title>Draft genome of the hookworm Oesophagostomum dentatum.</title>
        <authorList>
            <person name="Mitreva M."/>
        </authorList>
    </citation>
    <scope>NUCLEOTIDE SEQUENCE [LARGE SCALE GENOMIC DNA]</scope>
    <source>
        <strain evidence="3 4">OD-Hann</strain>
    </source>
</reference>
<evidence type="ECO:0000256" key="1">
    <source>
        <dbReference type="SAM" id="MobiDB-lite"/>
    </source>
</evidence>
<feature type="signal peptide" evidence="2">
    <location>
        <begin position="1"/>
        <end position="16"/>
    </location>
</feature>
<dbReference type="Proteomes" id="UP000053660">
    <property type="component" value="Unassembled WGS sequence"/>
</dbReference>
<gene>
    <name evidence="3" type="ORF">OESDEN_11429</name>
</gene>
<evidence type="ECO:0000256" key="2">
    <source>
        <dbReference type="SAM" id="SignalP"/>
    </source>
</evidence>
<protein>
    <submittedName>
        <fullName evidence="3">Uncharacterized protein</fullName>
    </submittedName>
</protein>
<evidence type="ECO:0000313" key="3">
    <source>
        <dbReference type="EMBL" id="KHJ88768.1"/>
    </source>
</evidence>
<proteinExistence type="predicted"/>